<dbReference type="InterPro" id="IPR029240">
    <property type="entry name" value="MMS19_N"/>
</dbReference>
<keyword evidence="3 4" id="KW-0539">Nucleus</keyword>
<dbReference type="Proteomes" id="UP000029964">
    <property type="component" value="Unassembled WGS sequence"/>
</dbReference>
<dbReference type="GO" id="GO:0016226">
    <property type="term" value="P:iron-sulfur cluster assembly"/>
    <property type="evidence" value="ECO:0007669"/>
    <property type="project" value="UniProtKB-UniRule"/>
</dbReference>
<dbReference type="SUPFAM" id="SSF48371">
    <property type="entry name" value="ARM repeat"/>
    <property type="match status" value="1"/>
</dbReference>
<dbReference type="GO" id="GO:0097361">
    <property type="term" value="C:cytosolic [4Fe-4S] assembly targeting complex"/>
    <property type="evidence" value="ECO:0007669"/>
    <property type="project" value="UniProtKB-UniRule"/>
</dbReference>
<reference evidence="8" key="1">
    <citation type="journal article" date="2014" name="Genome Announc.">
        <title>Genome sequence and annotation of Acremonium chrysogenum, producer of the beta-lactam antibiotic cephalosporin C.</title>
        <authorList>
            <person name="Terfehr D."/>
            <person name="Dahlmann T.A."/>
            <person name="Specht T."/>
            <person name="Zadra I."/>
            <person name="Kuernsteiner H."/>
            <person name="Kueck U."/>
        </authorList>
    </citation>
    <scope>NUCLEOTIDE SEQUENCE [LARGE SCALE GENOMIC DNA]</scope>
    <source>
        <strain evidence="8">ATCC 11550 / CBS 779.69 / DSM 880 / IAM 14645 / JCM 23072 / IMI 49137</strain>
    </source>
</reference>
<evidence type="ECO:0000313" key="8">
    <source>
        <dbReference type="Proteomes" id="UP000029964"/>
    </source>
</evidence>
<dbReference type="STRING" id="857340.A0A086SV68"/>
<dbReference type="GO" id="GO:0051604">
    <property type="term" value="P:protein maturation"/>
    <property type="evidence" value="ECO:0007669"/>
    <property type="project" value="UniProtKB-UniRule"/>
</dbReference>
<feature type="domain" description="MMS19 C-terminal" evidence="5">
    <location>
        <begin position="783"/>
        <end position="1111"/>
    </location>
</feature>
<organism evidence="7 8">
    <name type="scientific">Hapsidospora chrysogenum (strain ATCC 11550 / CBS 779.69 / DSM 880 / IAM 14645 / JCM 23072 / IMI 49137)</name>
    <name type="common">Acremonium chrysogenum</name>
    <dbReference type="NCBI Taxonomy" id="857340"/>
    <lineage>
        <taxon>Eukaryota</taxon>
        <taxon>Fungi</taxon>
        <taxon>Dikarya</taxon>
        <taxon>Ascomycota</taxon>
        <taxon>Pezizomycotina</taxon>
        <taxon>Sordariomycetes</taxon>
        <taxon>Hypocreomycetidae</taxon>
        <taxon>Hypocreales</taxon>
        <taxon>Bionectriaceae</taxon>
        <taxon>Hapsidospora</taxon>
    </lineage>
</organism>
<evidence type="ECO:0000256" key="4">
    <source>
        <dbReference type="RuleBase" id="RU367072"/>
    </source>
</evidence>
<evidence type="ECO:0000259" key="5">
    <source>
        <dbReference type="Pfam" id="PF12460"/>
    </source>
</evidence>
<protein>
    <recommendedName>
        <fullName evidence="4">MMS19 nucleotide excision repair protein</fullName>
    </recommendedName>
</protein>
<feature type="domain" description="MMS19 N-terminal" evidence="6">
    <location>
        <begin position="89"/>
        <end position="347"/>
    </location>
</feature>
<evidence type="ECO:0000259" key="6">
    <source>
        <dbReference type="Pfam" id="PF14500"/>
    </source>
</evidence>
<dbReference type="InterPro" id="IPR016024">
    <property type="entry name" value="ARM-type_fold"/>
</dbReference>
<name>A0A086SV68_HAPC1</name>
<keyword evidence="8" id="KW-1185">Reference proteome</keyword>
<dbReference type="Pfam" id="PF14500">
    <property type="entry name" value="MMS19_N"/>
    <property type="match status" value="1"/>
</dbReference>
<dbReference type="AlphaFoldDB" id="A0A086SV68"/>
<dbReference type="Pfam" id="PF12460">
    <property type="entry name" value="MMS19_C"/>
    <property type="match status" value="1"/>
</dbReference>
<comment type="subcellular location">
    <subcellularLocation>
        <location evidence="1 4">Nucleus</location>
    </subcellularLocation>
</comment>
<proteinExistence type="inferred from homology"/>
<dbReference type="InterPro" id="IPR039920">
    <property type="entry name" value="MMS19"/>
</dbReference>
<accession>A0A086SV68</accession>
<sequence length="1198" mass="130568">MADFRQLALEFVLADDEAKLTSLAQQAASGNTSLPQSYCEAIVTDGAPEIQNGPASSNPVARWVEAVQPWMPGSNGDEAMVDSDETPDWTGRAKALEFLSRTLDFLRKDVLKPSQIKLLVGFFGAMFDVDHKAGVMPSATALSRIVAMKAFQPATGDDIIQKVCALKDDFPRQLPKTRLAVFELLRSLITKPEVASDLQYKHGASSGFMNDLLQLCRNERDPSCLMVWFDILAFFLREYSPSQEIIEEVYGTFKAYFPITLPRTSQSGITPEELKLQLRKCFKSNHALAPLAFPFLLGKLDQGDGVTVNVKVDILKTVKACLDEYKNPEQSVTPYVDQIWSSLKYEVRNGEIEDTIWATLEVLKTLAVRLKGDNLRDYCLTVTRDCVNDLANAMYTAPAGRLLVGVLSATPSAFALMASPAITNVKENFRHPKGPGHSQDLLKILHVILETRLFLVQGEMSAQDKSDFAAIDPSFKSLYDDVYKKAVELGVKPNASYDDQSVATQAVQGAGALVPQRPVSPAVSSDIGESSSQLLLTGDKCLDICDLLFTIISQSTTGDGPAHTKASDDLFNETTKALQRAVTAYPAAYSSLVQKVMGIIRSSWAGQSTPAVSVVQTLGPLIAFVGCSELPSSPRKGLDQFLLVIRALYMELVCAIGSKADVKIWCALAASIQASVRCFNDACTKQGAVLDRALWDASWQSTITTKYPILEKDTLDTGASEASKETVPSSVSEIHGDFLIISLYVARLLYRKATKTVDNHSRIGKTALDLSDDFSTGDKPFESQYLHLLGTLAGFVFHEMSEAEQLSLQAQHYALHLFRDDSITIPQGGSTGTEVAAENSSSWDWVALERLNILSFGILGALRPAAVAQLFEVGVAQELLISGASISHSYPDPATASVSRSILTILANKHKIETIPSVMAAIDEQSDAILKNPQSQSSDLEKATSIFAVAAGLLRRYSGKQAQGLLQLLRESPSLPAIGHHLARRLEMVVAPQKTLTKESFAIVKPLSVQKMYVELVKPMMSKATSRGIEDRVVKTNFSIAVLLMVRHMNFSIFEEDAEQVLRIAITVSQSLGTGADARAALDVLRNIILEAPDKGEPHLGSIIGICVNAVSRKPHALPDWLPQDYCSPASAADTESQAASGKLALEIVGGLPRMYESRHLLPQAKKVERELTLACGNAVRDLRRSARVARAAWRDMR</sequence>
<dbReference type="OrthoDB" id="342900at2759"/>
<keyword evidence="2" id="KW-0677">Repeat</keyword>
<comment type="caution">
    <text evidence="7">The sequence shown here is derived from an EMBL/GenBank/DDBJ whole genome shotgun (WGS) entry which is preliminary data.</text>
</comment>
<evidence type="ECO:0000256" key="1">
    <source>
        <dbReference type="ARBA" id="ARBA00004123"/>
    </source>
</evidence>
<comment type="function">
    <text evidence="4">Key component of the cytosolic iron-sulfur protein assembly (CIA) complex, a multiprotein complex that mediates the incorporation of iron-sulfur cluster into apoproteins specifically involved in DNA metabolism and genomic integrity. In the CIA complex, MMS19 acts as an adapter between early-acting CIA components and a subset of cellular target iron-sulfur proteins.</text>
</comment>
<keyword evidence="4" id="KW-0227">DNA damage</keyword>
<evidence type="ECO:0000256" key="3">
    <source>
        <dbReference type="ARBA" id="ARBA00023242"/>
    </source>
</evidence>
<dbReference type="PANTHER" id="PTHR12891">
    <property type="entry name" value="DNA REPAIR/TRANSCRIPTION PROTEIN MET18/MMS19"/>
    <property type="match status" value="1"/>
</dbReference>
<dbReference type="HOGENOM" id="CLU_007956_0_0_1"/>
<keyword evidence="4" id="KW-0234">DNA repair</keyword>
<evidence type="ECO:0000313" key="7">
    <source>
        <dbReference type="EMBL" id="KFH41000.1"/>
    </source>
</evidence>
<comment type="similarity">
    <text evidence="4">Belongs to the MET18/MMS19 family.</text>
</comment>
<dbReference type="PANTHER" id="PTHR12891:SF0">
    <property type="entry name" value="MMS19 NUCLEOTIDE EXCISION REPAIR PROTEIN HOMOLOG"/>
    <property type="match status" value="1"/>
</dbReference>
<dbReference type="GO" id="GO:0006281">
    <property type="term" value="P:DNA repair"/>
    <property type="evidence" value="ECO:0007669"/>
    <property type="project" value="UniProtKB-UniRule"/>
</dbReference>
<dbReference type="EMBL" id="JPKY01000152">
    <property type="protein sequence ID" value="KFH41000.1"/>
    <property type="molecule type" value="Genomic_DNA"/>
</dbReference>
<dbReference type="InterPro" id="IPR024687">
    <property type="entry name" value="MMS19_C"/>
</dbReference>
<dbReference type="GO" id="GO:0005634">
    <property type="term" value="C:nucleus"/>
    <property type="evidence" value="ECO:0007669"/>
    <property type="project" value="UniProtKB-SubCell"/>
</dbReference>
<evidence type="ECO:0000256" key="2">
    <source>
        <dbReference type="ARBA" id="ARBA00022737"/>
    </source>
</evidence>
<gene>
    <name evidence="7" type="ORF">ACRE_082860</name>
</gene>